<sequence length="441" mass="44902">MSSETLREPSPPPRDVHAVVRLAAVTVATGVGAGLGGMLLALLLHAIQHVAYGYSLDKLVDTQSFLQGVTAASPQRRVVVMAFCGAIAGFGWWALKRFGRPLVSISKTLASPDAPMPARTTLVHALLQIVTVALGSPLGREVAPREVGAVIAAWLAKLTRLTPADVRRLIACGAGAGLAAVYNVPLGGGVFVLEVLLGTLNVTAAAMALAASVIAALIARIGLGDQAQYVVPALTDSTRLIVWAVIAGPILGVAGYGFKWLTKKAAASAPHAGWQLPVFSVLNFTAIGVIAIYFPQLLGNGKSAAQLGFDSHLTVGLAAALLVLKVAITTSSLRVGAYGGVLTPSLATGALAGIVLGGLCGLFGIVLPGGACALIGAAAFLASSMNMPITAVVLIAEMTRFSHGVLVPIVLAVAGSIAAHRLCKMLAGNPPARDRTQRASV</sequence>
<protein>
    <submittedName>
        <fullName evidence="11">H+/Cl-antiporter ClcA</fullName>
    </submittedName>
</protein>
<dbReference type="Pfam" id="PF00654">
    <property type="entry name" value="Voltage_CLC"/>
    <property type="match status" value="1"/>
</dbReference>
<feature type="transmembrane region" description="Helical" evidence="10">
    <location>
        <begin position="348"/>
        <end position="367"/>
    </location>
</feature>
<evidence type="ECO:0000256" key="7">
    <source>
        <dbReference type="ARBA" id="ARBA00023173"/>
    </source>
</evidence>
<feature type="transmembrane region" description="Helical" evidence="10">
    <location>
        <begin position="401"/>
        <end position="423"/>
    </location>
</feature>
<keyword evidence="12" id="KW-1185">Reference proteome</keyword>
<dbReference type="SUPFAM" id="SSF81340">
    <property type="entry name" value="Clc chloride channel"/>
    <property type="match status" value="1"/>
</dbReference>
<proteinExistence type="predicted"/>
<dbReference type="PANTHER" id="PTHR43427:SF6">
    <property type="entry name" value="CHLORIDE CHANNEL PROTEIN CLC-E"/>
    <property type="match status" value="1"/>
</dbReference>
<dbReference type="InterPro" id="IPR014743">
    <property type="entry name" value="Cl-channel_core"/>
</dbReference>
<keyword evidence="4 10" id="KW-1133">Transmembrane helix</keyword>
<organism evidence="11 12">
    <name type="scientific">Paraburkholderia rhizosphaerae</name>
    <dbReference type="NCBI Taxonomy" id="480658"/>
    <lineage>
        <taxon>Bacteria</taxon>
        <taxon>Pseudomonadati</taxon>
        <taxon>Pseudomonadota</taxon>
        <taxon>Betaproteobacteria</taxon>
        <taxon>Burkholderiales</taxon>
        <taxon>Burkholderiaceae</taxon>
        <taxon>Paraburkholderia</taxon>
    </lineage>
</organism>
<dbReference type="Proteomes" id="UP000295509">
    <property type="component" value="Unassembled WGS sequence"/>
</dbReference>
<evidence type="ECO:0000256" key="4">
    <source>
        <dbReference type="ARBA" id="ARBA00022989"/>
    </source>
</evidence>
<evidence type="ECO:0000256" key="10">
    <source>
        <dbReference type="SAM" id="Phobius"/>
    </source>
</evidence>
<feature type="transmembrane region" description="Helical" evidence="10">
    <location>
        <begin position="240"/>
        <end position="258"/>
    </location>
</feature>
<dbReference type="CDD" id="cd01033">
    <property type="entry name" value="ClC_like"/>
    <property type="match status" value="1"/>
</dbReference>
<dbReference type="GO" id="GO:0034707">
    <property type="term" value="C:chloride channel complex"/>
    <property type="evidence" value="ECO:0007669"/>
    <property type="project" value="UniProtKB-KW"/>
</dbReference>
<dbReference type="EMBL" id="SORE01000029">
    <property type="protein sequence ID" value="TDY38919.1"/>
    <property type="molecule type" value="Genomic_DNA"/>
</dbReference>
<evidence type="ECO:0000256" key="1">
    <source>
        <dbReference type="ARBA" id="ARBA00004141"/>
    </source>
</evidence>
<evidence type="ECO:0000256" key="5">
    <source>
        <dbReference type="ARBA" id="ARBA00023065"/>
    </source>
</evidence>
<dbReference type="OrthoDB" id="3261015at2"/>
<keyword evidence="6 10" id="KW-0472">Membrane</keyword>
<dbReference type="RefSeq" id="WP_134196620.1">
    <property type="nucleotide sequence ID" value="NZ_JBHLUW010000019.1"/>
</dbReference>
<evidence type="ECO:0000256" key="6">
    <source>
        <dbReference type="ARBA" id="ARBA00023136"/>
    </source>
</evidence>
<dbReference type="PANTHER" id="PTHR43427">
    <property type="entry name" value="CHLORIDE CHANNEL PROTEIN CLC-E"/>
    <property type="match status" value="1"/>
</dbReference>
<feature type="transmembrane region" description="Helical" evidence="10">
    <location>
        <begin position="169"/>
        <end position="193"/>
    </location>
</feature>
<feature type="transmembrane region" description="Helical" evidence="10">
    <location>
        <begin position="20"/>
        <end position="47"/>
    </location>
</feature>
<comment type="subcellular location">
    <subcellularLocation>
        <location evidence="1">Membrane</location>
        <topology evidence="1">Multi-pass membrane protein</topology>
    </subcellularLocation>
</comment>
<feature type="transmembrane region" description="Helical" evidence="10">
    <location>
        <begin position="374"/>
        <end position="395"/>
    </location>
</feature>
<feature type="transmembrane region" description="Helical" evidence="10">
    <location>
        <begin position="78"/>
        <end position="95"/>
    </location>
</feature>
<dbReference type="AlphaFoldDB" id="A0A4R8LA11"/>
<evidence type="ECO:0000256" key="8">
    <source>
        <dbReference type="ARBA" id="ARBA00023214"/>
    </source>
</evidence>
<dbReference type="InterPro" id="IPR001807">
    <property type="entry name" value="ClC"/>
</dbReference>
<evidence type="ECO:0000313" key="11">
    <source>
        <dbReference type="EMBL" id="TDY38919.1"/>
    </source>
</evidence>
<evidence type="ECO:0000256" key="9">
    <source>
        <dbReference type="ARBA" id="ARBA00023303"/>
    </source>
</evidence>
<dbReference type="Gene3D" id="1.10.3080.10">
    <property type="entry name" value="Clc chloride channel"/>
    <property type="match status" value="1"/>
</dbReference>
<feature type="transmembrane region" description="Helical" evidence="10">
    <location>
        <begin position="278"/>
        <end position="295"/>
    </location>
</feature>
<dbReference type="PRINTS" id="PR00762">
    <property type="entry name" value="CLCHANNEL"/>
</dbReference>
<comment type="caution">
    <text evidence="11">The sequence shown here is derived from an EMBL/GenBank/DDBJ whole genome shotgun (WGS) entry which is preliminary data.</text>
</comment>
<keyword evidence="2" id="KW-0813">Transport</keyword>
<feature type="transmembrane region" description="Helical" evidence="10">
    <location>
        <begin position="307"/>
        <end position="328"/>
    </location>
</feature>
<name>A0A4R8LA11_9BURK</name>
<reference evidence="11 12" key="1">
    <citation type="submission" date="2019-03" db="EMBL/GenBank/DDBJ databases">
        <title>Genomic Encyclopedia of Type Strains, Phase III (KMG-III): the genomes of soil and plant-associated and newly described type strains.</title>
        <authorList>
            <person name="Whitman W."/>
        </authorList>
    </citation>
    <scope>NUCLEOTIDE SEQUENCE [LARGE SCALE GENOMIC DNA]</scope>
    <source>
        <strain evidence="11 12">LMG 29544</strain>
    </source>
</reference>
<keyword evidence="5" id="KW-0406">Ion transport</keyword>
<dbReference type="InterPro" id="IPR050368">
    <property type="entry name" value="ClC-type_chloride_channel"/>
</dbReference>
<keyword evidence="3 10" id="KW-0812">Transmembrane</keyword>
<accession>A0A4R8LA11</accession>
<keyword evidence="9" id="KW-0407">Ion channel</keyword>
<keyword evidence="7" id="KW-0869">Chloride channel</keyword>
<keyword evidence="8" id="KW-0868">Chloride</keyword>
<gene>
    <name evidence="11" type="ORF">BX592_12935</name>
</gene>
<evidence type="ECO:0000256" key="3">
    <source>
        <dbReference type="ARBA" id="ARBA00022692"/>
    </source>
</evidence>
<feature type="transmembrane region" description="Helical" evidence="10">
    <location>
        <begin position="199"/>
        <end position="219"/>
    </location>
</feature>
<evidence type="ECO:0000256" key="2">
    <source>
        <dbReference type="ARBA" id="ARBA00022448"/>
    </source>
</evidence>
<evidence type="ECO:0000313" key="12">
    <source>
        <dbReference type="Proteomes" id="UP000295509"/>
    </source>
</evidence>
<dbReference type="GO" id="GO:0005254">
    <property type="term" value="F:chloride channel activity"/>
    <property type="evidence" value="ECO:0007669"/>
    <property type="project" value="UniProtKB-KW"/>
</dbReference>